<dbReference type="RefSeq" id="WP_106717901.1">
    <property type="nucleotide sequence ID" value="NZ_JACHXT010000003.1"/>
</dbReference>
<dbReference type="AlphaFoldDB" id="A0A2P7ASJ0"/>
<proteinExistence type="predicted"/>
<organism evidence="1 2">
    <name type="scientific">Phyllobacterium endophyticum</name>
    <dbReference type="NCBI Taxonomy" id="1149773"/>
    <lineage>
        <taxon>Bacteria</taxon>
        <taxon>Pseudomonadati</taxon>
        <taxon>Pseudomonadota</taxon>
        <taxon>Alphaproteobacteria</taxon>
        <taxon>Hyphomicrobiales</taxon>
        <taxon>Phyllobacteriaceae</taxon>
        <taxon>Phyllobacterium</taxon>
    </lineage>
</organism>
<comment type="caution">
    <text evidence="1">The sequence shown here is derived from an EMBL/GenBank/DDBJ whole genome shotgun (WGS) entry which is preliminary data.</text>
</comment>
<dbReference type="EMBL" id="PGGN01000003">
    <property type="protein sequence ID" value="PSH57137.1"/>
    <property type="molecule type" value="Genomic_DNA"/>
</dbReference>
<reference evidence="2" key="1">
    <citation type="submission" date="2017-11" db="EMBL/GenBank/DDBJ databases">
        <authorList>
            <person name="Kuznetsova I."/>
            <person name="Sazanova A."/>
            <person name="Chirak E."/>
            <person name="Safronova V."/>
            <person name="Willems A."/>
        </authorList>
    </citation>
    <scope>NUCLEOTIDE SEQUENCE [LARGE SCALE GENOMIC DNA]</scope>
    <source>
        <strain evidence="2">PEPV15</strain>
    </source>
</reference>
<gene>
    <name evidence="1" type="ORF">CU100_17950</name>
</gene>
<sequence length="60" mass="6448">MGTEFLAQAHRAVFPAETNGLFAVISLITPAMSAPIVGNLDLRENFADRLIEVLHSVDAP</sequence>
<evidence type="ECO:0000313" key="2">
    <source>
        <dbReference type="Proteomes" id="UP000241158"/>
    </source>
</evidence>
<accession>A0A2P7ASJ0</accession>
<keyword evidence="2" id="KW-1185">Reference proteome</keyword>
<dbReference type="Proteomes" id="UP000241158">
    <property type="component" value="Unassembled WGS sequence"/>
</dbReference>
<protein>
    <submittedName>
        <fullName evidence="1">Uncharacterized protein</fullName>
    </submittedName>
</protein>
<name>A0A2P7ASJ0_9HYPH</name>
<evidence type="ECO:0000313" key="1">
    <source>
        <dbReference type="EMBL" id="PSH57137.1"/>
    </source>
</evidence>